<reference evidence="1 2" key="1">
    <citation type="submission" date="2024-04" db="EMBL/GenBank/DDBJ databases">
        <authorList>
            <person name="Rising A."/>
            <person name="Reimegard J."/>
            <person name="Sonavane S."/>
            <person name="Akerstrom W."/>
            <person name="Nylinder S."/>
            <person name="Hedman E."/>
            <person name="Kallberg Y."/>
        </authorList>
    </citation>
    <scope>NUCLEOTIDE SEQUENCE [LARGE SCALE GENOMIC DNA]</scope>
</reference>
<comment type="caution">
    <text evidence="1">The sequence shown here is derived from an EMBL/GenBank/DDBJ whole genome shotgun (WGS) entry which is preliminary data.</text>
</comment>
<dbReference type="Proteomes" id="UP001497382">
    <property type="component" value="Unassembled WGS sequence"/>
</dbReference>
<dbReference type="AlphaFoldDB" id="A0AAV2BIA0"/>
<organism evidence="1 2">
    <name type="scientific">Larinioides sclopetarius</name>
    <dbReference type="NCBI Taxonomy" id="280406"/>
    <lineage>
        <taxon>Eukaryota</taxon>
        <taxon>Metazoa</taxon>
        <taxon>Ecdysozoa</taxon>
        <taxon>Arthropoda</taxon>
        <taxon>Chelicerata</taxon>
        <taxon>Arachnida</taxon>
        <taxon>Araneae</taxon>
        <taxon>Araneomorphae</taxon>
        <taxon>Entelegynae</taxon>
        <taxon>Araneoidea</taxon>
        <taxon>Araneidae</taxon>
        <taxon>Larinioides</taxon>
    </lineage>
</organism>
<evidence type="ECO:0000313" key="2">
    <source>
        <dbReference type="Proteomes" id="UP001497382"/>
    </source>
</evidence>
<sequence length="113" mass="12552">MALLQMVQIRKNDLKALRPSSVQKPRQHSVKVTSTRQTLGDGKRISLSVFSCEFFLLGALTDLYELEVRESSELDLPINFDMAGGVQCAFPGTHKNGVQPKLPFIGEDYVVEA</sequence>
<gene>
    <name evidence="1" type="ORF">LARSCL_LOCUS19427</name>
</gene>
<evidence type="ECO:0000313" key="1">
    <source>
        <dbReference type="EMBL" id="CAL1295707.1"/>
    </source>
</evidence>
<dbReference type="EMBL" id="CAXIEN010000378">
    <property type="protein sequence ID" value="CAL1295707.1"/>
    <property type="molecule type" value="Genomic_DNA"/>
</dbReference>
<name>A0AAV2BIA0_9ARAC</name>
<protein>
    <submittedName>
        <fullName evidence="1">Uncharacterized protein</fullName>
    </submittedName>
</protein>
<accession>A0AAV2BIA0</accession>
<proteinExistence type="predicted"/>
<keyword evidence="2" id="KW-1185">Reference proteome</keyword>